<evidence type="ECO:0000259" key="3">
    <source>
        <dbReference type="PROSITE" id="PS51186"/>
    </source>
</evidence>
<dbReference type="PROSITE" id="PS51186">
    <property type="entry name" value="GNAT"/>
    <property type="match status" value="1"/>
</dbReference>
<keyword evidence="2 4" id="KW-0012">Acyltransferase</keyword>
<dbReference type="Gene3D" id="3.40.630.30">
    <property type="match status" value="1"/>
</dbReference>
<dbReference type="EMBL" id="SOCE01000001">
    <property type="protein sequence ID" value="TDU89709.1"/>
    <property type="molecule type" value="Genomic_DNA"/>
</dbReference>
<protein>
    <submittedName>
        <fullName evidence="4">L-amino acid N-acyltransferase YncA</fullName>
    </submittedName>
</protein>
<evidence type="ECO:0000313" key="5">
    <source>
        <dbReference type="Proteomes" id="UP000295151"/>
    </source>
</evidence>
<dbReference type="PANTHER" id="PTHR43877">
    <property type="entry name" value="AMINOALKYLPHOSPHONATE N-ACETYLTRANSFERASE-RELATED-RELATED"/>
    <property type="match status" value="1"/>
</dbReference>
<evidence type="ECO:0000313" key="4">
    <source>
        <dbReference type="EMBL" id="TDU89709.1"/>
    </source>
</evidence>
<dbReference type="Proteomes" id="UP000295151">
    <property type="component" value="Unassembled WGS sequence"/>
</dbReference>
<gene>
    <name evidence="4" type="ORF">EV138_3284</name>
</gene>
<dbReference type="CDD" id="cd04301">
    <property type="entry name" value="NAT_SF"/>
    <property type="match status" value="1"/>
</dbReference>
<dbReference type="RefSeq" id="WP_166678611.1">
    <property type="nucleotide sequence ID" value="NZ_SOCE01000001.1"/>
</dbReference>
<keyword evidence="1 4" id="KW-0808">Transferase</keyword>
<dbReference type="SUPFAM" id="SSF55729">
    <property type="entry name" value="Acyl-CoA N-acyltransferases (Nat)"/>
    <property type="match status" value="1"/>
</dbReference>
<evidence type="ECO:0000256" key="2">
    <source>
        <dbReference type="ARBA" id="ARBA00023315"/>
    </source>
</evidence>
<comment type="caution">
    <text evidence="4">The sequence shown here is derived from an EMBL/GenBank/DDBJ whole genome shotgun (WGS) entry which is preliminary data.</text>
</comment>
<name>A0A4R7TD69_9ACTN</name>
<keyword evidence="5" id="KW-1185">Reference proteome</keyword>
<dbReference type="AlphaFoldDB" id="A0A4R7TD69"/>
<evidence type="ECO:0000256" key="1">
    <source>
        <dbReference type="ARBA" id="ARBA00022679"/>
    </source>
</evidence>
<dbReference type="InterPro" id="IPR050832">
    <property type="entry name" value="Bact_Acetyltransf"/>
</dbReference>
<dbReference type="InterPro" id="IPR000182">
    <property type="entry name" value="GNAT_dom"/>
</dbReference>
<dbReference type="Pfam" id="PF00583">
    <property type="entry name" value="Acetyltransf_1"/>
    <property type="match status" value="1"/>
</dbReference>
<organism evidence="4 5">
    <name type="scientific">Kribbella voronezhensis</name>
    <dbReference type="NCBI Taxonomy" id="2512212"/>
    <lineage>
        <taxon>Bacteria</taxon>
        <taxon>Bacillati</taxon>
        <taxon>Actinomycetota</taxon>
        <taxon>Actinomycetes</taxon>
        <taxon>Propionibacteriales</taxon>
        <taxon>Kribbellaceae</taxon>
        <taxon>Kribbella</taxon>
    </lineage>
</organism>
<feature type="domain" description="N-acetyltransferase" evidence="3">
    <location>
        <begin position="1"/>
        <end position="166"/>
    </location>
</feature>
<dbReference type="InterPro" id="IPR016181">
    <property type="entry name" value="Acyl_CoA_acyltransferase"/>
</dbReference>
<reference evidence="4 5" key="1">
    <citation type="submission" date="2019-03" db="EMBL/GenBank/DDBJ databases">
        <title>Genomic Encyclopedia of Type Strains, Phase III (KMG-III): the genomes of soil and plant-associated and newly described type strains.</title>
        <authorList>
            <person name="Whitman W."/>
        </authorList>
    </citation>
    <scope>NUCLEOTIDE SEQUENCE [LARGE SCALE GENOMIC DNA]</scope>
    <source>
        <strain evidence="4 5">VKM Ac-2575</strain>
    </source>
</reference>
<accession>A0A4R7TD69</accession>
<proteinExistence type="predicted"/>
<dbReference type="GO" id="GO:0016747">
    <property type="term" value="F:acyltransferase activity, transferring groups other than amino-acyl groups"/>
    <property type="evidence" value="ECO:0007669"/>
    <property type="project" value="InterPro"/>
</dbReference>
<sequence>MIVRRLGREDAAQYRQFRLRALRDSPSAFTSTYEEEVEKPLQFTIDRLLSRGRPKDVTLGALDEDGQLLGIAGMTIEPRRQVQHKATLFGMAVAPAAAGRGIGKTLVTAIAEHGATEGLLQIGLTVTEGNERAERLYRSCGFQEWGREPQAVIVGRQPVVKIHMLRFL</sequence>